<organism evidence="11 12">
    <name type="scientific">Caenorhabditis angaria</name>
    <dbReference type="NCBI Taxonomy" id="860376"/>
    <lineage>
        <taxon>Eukaryota</taxon>
        <taxon>Metazoa</taxon>
        <taxon>Ecdysozoa</taxon>
        <taxon>Nematoda</taxon>
        <taxon>Chromadorea</taxon>
        <taxon>Rhabditida</taxon>
        <taxon>Rhabditina</taxon>
        <taxon>Rhabditomorpha</taxon>
        <taxon>Rhabditoidea</taxon>
        <taxon>Rhabditidae</taxon>
        <taxon>Peloderinae</taxon>
        <taxon>Caenorhabditis</taxon>
    </lineage>
</organism>
<dbReference type="GO" id="GO:0005886">
    <property type="term" value="C:plasma membrane"/>
    <property type="evidence" value="ECO:0007669"/>
    <property type="project" value="TreeGrafter"/>
</dbReference>
<comment type="subcellular location">
    <subcellularLocation>
        <location evidence="1">Membrane</location>
        <topology evidence="1">Single-pass membrane protein</topology>
    </subcellularLocation>
</comment>
<feature type="domain" description="Cadherin" evidence="10">
    <location>
        <begin position="598"/>
        <end position="695"/>
    </location>
</feature>
<dbReference type="SMART" id="SM00112">
    <property type="entry name" value="CA"/>
    <property type="match status" value="5"/>
</dbReference>
<dbReference type="GO" id="GO:0005509">
    <property type="term" value="F:calcium ion binding"/>
    <property type="evidence" value="ECO:0007669"/>
    <property type="project" value="UniProtKB-UniRule"/>
</dbReference>
<dbReference type="EMBL" id="CANHGI010000003">
    <property type="protein sequence ID" value="CAI5444887.1"/>
    <property type="molecule type" value="Genomic_DNA"/>
</dbReference>
<feature type="domain" description="Cadherin" evidence="10">
    <location>
        <begin position="3"/>
        <end position="82"/>
    </location>
</feature>
<evidence type="ECO:0000256" key="6">
    <source>
        <dbReference type="ARBA" id="ARBA00022989"/>
    </source>
</evidence>
<evidence type="ECO:0000313" key="11">
    <source>
        <dbReference type="EMBL" id="CAI5444887.1"/>
    </source>
</evidence>
<dbReference type="PANTHER" id="PTHR24028">
    <property type="entry name" value="CADHERIN-87A"/>
    <property type="match status" value="1"/>
</dbReference>
<keyword evidence="6" id="KW-1133">Transmembrane helix</keyword>
<dbReference type="Proteomes" id="UP001152747">
    <property type="component" value="Unassembled WGS sequence"/>
</dbReference>
<evidence type="ECO:0000256" key="2">
    <source>
        <dbReference type="ARBA" id="ARBA00022692"/>
    </source>
</evidence>
<dbReference type="FunFam" id="2.60.40.60:FF:000015">
    <property type="entry name" value="FAT atypical cadherin 1"/>
    <property type="match status" value="1"/>
</dbReference>
<protein>
    <recommendedName>
        <fullName evidence="10">Cadherin domain-containing protein</fullName>
    </recommendedName>
</protein>
<dbReference type="PANTHER" id="PTHR24028:SF328">
    <property type="entry name" value="CADHERIN-3"/>
    <property type="match status" value="1"/>
</dbReference>
<keyword evidence="5 9" id="KW-0106">Calcium</keyword>
<feature type="domain" description="Cadherin" evidence="10">
    <location>
        <begin position="116"/>
        <end position="221"/>
    </location>
</feature>
<evidence type="ECO:0000256" key="5">
    <source>
        <dbReference type="ARBA" id="ARBA00022837"/>
    </source>
</evidence>
<dbReference type="CDD" id="cd11304">
    <property type="entry name" value="Cadherin_repeat"/>
    <property type="match status" value="7"/>
</dbReference>
<keyword evidence="2" id="KW-0812">Transmembrane</keyword>
<dbReference type="PRINTS" id="PR00205">
    <property type="entry name" value="CADHERIN"/>
</dbReference>
<evidence type="ECO:0000256" key="7">
    <source>
        <dbReference type="ARBA" id="ARBA00023136"/>
    </source>
</evidence>
<proteinExistence type="predicted"/>
<dbReference type="PROSITE" id="PS50268">
    <property type="entry name" value="CADHERIN_2"/>
    <property type="match status" value="5"/>
</dbReference>
<dbReference type="InterPro" id="IPR002126">
    <property type="entry name" value="Cadherin-like_dom"/>
</dbReference>
<dbReference type="Pfam" id="PF00028">
    <property type="entry name" value="Cadherin"/>
    <property type="match status" value="3"/>
</dbReference>
<evidence type="ECO:0000256" key="3">
    <source>
        <dbReference type="ARBA" id="ARBA00022729"/>
    </source>
</evidence>
<feature type="domain" description="Cadherin" evidence="10">
    <location>
        <begin position="222"/>
        <end position="319"/>
    </location>
</feature>
<dbReference type="InterPro" id="IPR015919">
    <property type="entry name" value="Cadherin-like_sf"/>
</dbReference>
<keyword evidence="4" id="KW-0677">Repeat</keyword>
<comment type="caution">
    <text evidence="11">The sequence shown here is derived from an EMBL/GenBank/DDBJ whole genome shotgun (WGS) entry which is preliminary data.</text>
</comment>
<evidence type="ECO:0000313" key="12">
    <source>
        <dbReference type="Proteomes" id="UP001152747"/>
    </source>
</evidence>
<evidence type="ECO:0000256" key="4">
    <source>
        <dbReference type="ARBA" id="ARBA00022737"/>
    </source>
</evidence>
<evidence type="ECO:0000259" key="10">
    <source>
        <dbReference type="PROSITE" id="PS50268"/>
    </source>
</evidence>
<feature type="domain" description="Cadherin" evidence="10">
    <location>
        <begin position="320"/>
        <end position="431"/>
    </location>
</feature>
<dbReference type="InterPro" id="IPR050174">
    <property type="entry name" value="Protocadherin/Cadherin-CA"/>
</dbReference>
<dbReference type="SUPFAM" id="SSF49313">
    <property type="entry name" value="Cadherin-like"/>
    <property type="match status" value="7"/>
</dbReference>
<evidence type="ECO:0000256" key="9">
    <source>
        <dbReference type="PROSITE-ProRule" id="PRU00043"/>
    </source>
</evidence>
<accession>A0A9P1IFV7</accession>
<dbReference type="Gene3D" id="2.60.40.60">
    <property type="entry name" value="Cadherins"/>
    <property type="match status" value="7"/>
</dbReference>
<dbReference type="AlphaFoldDB" id="A0A9P1IFV7"/>
<keyword evidence="8" id="KW-0325">Glycoprotein</keyword>
<dbReference type="FunFam" id="2.60.40.60:FF:000033">
    <property type="entry name" value="FAT atypical cadherin 1"/>
    <property type="match status" value="1"/>
</dbReference>
<sequence length="891" mass="99271">MCRIFAVDLDEGINAEIFYNITEGDSRFSIDENGIIRAVSMIHGDESYALTGQATDRGTPPQFAATRVDVAMEEKIRVEPSSGNVIVMEPLDFETSRQIRAIVQVRQANFKNFATFQSNQIAFVDESDPVGSLVAKVTAFDADNGENGMLTYTIISGNEQKLFELDKLSGEVRLAKPIDRDEHVESILRIRASDSAKYSLSDEMTLHVKNSNSTIDLRVKFHRKIHQFAVFDSTPPGTPLIVLAAQHHGSIRYQIVERCSYFDVHPPSGAVVLSKWLTRERNDVKSVNCSVRVIGSEGETDEAKIILKITRTNQYAPRFRQQVYNAQIRENSPIGSPVFAISDNSPLIVNAVDLDNGPNGLVAYRMSEDDYFVVDLISGAIRVRKPIDFERIKEWRFYVNAHDMGSPSRSSLMPALVIVTILDENDEPPKFLEKSITSFPIYLPTANNIRIYPIQNAKDIDTIGRIRYTIKDEEAKSVFAINSTNGDVRIINAEKLKEKNYVFDVFASDGIRTDSLNIPVSSPEKSSNFRFISQKYSTTIFENTTYPVGKPLLSVTAIGGSSVIYSIINPRDEFAIHSGTGIITSTGIAVDREIEPIIRLVVQARISMDAKIGDEIILIRAIDKDEGLNRQIKYSSSNIPPQFSIKENGKIQVAQKLNSLEDYTFNVTAEDNGNPKLKSTTTVTLRVVDKAQPVFGQQIYTVTISPESIKKGDLIVKVTAKSNINLDGGIIGFEIVGENENETTKRKIRSRAKVVINLKSNKIGAPVFEKKTYLSHIAESSAIGEKVLEIKAERAESYAIKGEDSSEKQEGDLEGWKHYIPAKFAASVNDGIVRLNDISDCEHYDEPNQQIYELVAIVAVIGTGEYPVKWTHSITILKDNQEKNCSMVLDK</sequence>
<evidence type="ECO:0000256" key="8">
    <source>
        <dbReference type="ARBA" id="ARBA00023180"/>
    </source>
</evidence>
<evidence type="ECO:0000256" key="1">
    <source>
        <dbReference type="ARBA" id="ARBA00004167"/>
    </source>
</evidence>
<dbReference type="OrthoDB" id="6252479at2759"/>
<keyword evidence="3" id="KW-0732">Signal</keyword>
<dbReference type="GO" id="GO:0007156">
    <property type="term" value="P:homophilic cell adhesion via plasma membrane adhesion molecules"/>
    <property type="evidence" value="ECO:0007669"/>
    <property type="project" value="InterPro"/>
</dbReference>
<name>A0A9P1IFV7_9PELO</name>
<gene>
    <name evidence="11" type="ORF">CAMP_LOCUS7524</name>
</gene>
<keyword evidence="12" id="KW-1185">Reference proteome</keyword>
<keyword evidence="7" id="KW-0472">Membrane</keyword>
<reference evidence="11" key="1">
    <citation type="submission" date="2022-11" db="EMBL/GenBank/DDBJ databases">
        <authorList>
            <person name="Kikuchi T."/>
        </authorList>
    </citation>
    <scope>NUCLEOTIDE SEQUENCE</scope>
    <source>
        <strain evidence="11">PS1010</strain>
    </source>
</reference>